<dbReference type="HOGENOM" id="CLU_1888238_0_0_1"/>
<dbReference type="CDD" id="cd05697">
    <property type="entry name" value="S1_Rrp5_repeat_hs5"/>
    <property type="match status" value="1"/>
</dbReference>
<evidence type="ECO:0000259" key="1">
    <source>
        <dbReference type="PROSITE" id="PS50126"/>
    </source>
</evidence>
<feature type="domain" description="S1 motif" evidence="1">
    <location>
        <begin position="5"/>
        <end position="82"/>
    </location>
</feature>
<dbReference type="eggNOG" id="KOG1070">
    <property type="taxonomic scope" value="Eukaryota"/>
</dbReference>
<dbReference type="PANTHER" id="PTHR23270:SF10">
    <property type="entry name" value="PROTEIN RRP5 HOMOLOG"/>
    <property type="match status" value="1"/>
</dbReference>
<dbReference type="GO" id="GO:0003676">
    <property type="term" value="F:nucleic acid binding"/>
    <property type="evidence" value="ECO:0007669"/>
    <property type="project" value="InterPro"/>
</dbReference>
<protein>
    <recommendedName>
        <fullName evidence="1">S1 motif domain-containing protein</fullName>
    </recommendedName>
</protein>
<dbReference type="GO" id="GO:0006364">
    <property type="term" value="P:rRNA processing"/>
    <property type="evidence" value="ECO:0007669"/>
    <property type="project" value="InterPro"/>
</dbReference>
<dbReference type="STRING" id="45351.A7T2N3"/>
<dbReference type="InterPro" id="IPR003029">
    <property type="entry name" value="S1_domain"/>
</dbReference>
<sequence length="135" mass="15070">MLVSLYILQGTIITLEKFGMLVSVSDHIKGLVTNMHLADIILKHPEKKLTEGKVVNKRLINPFTLQVLTVDPGQRRLHLTHKKTMVSSILQVITQYSDAKPGTTSHGFITSVREYGCLVTFYNNVKGLVPKDQLG</sequence>
<dbReference type="FunFam" id="2.40.50.140:FF:000103">
    <property type="entry name" value="protein RRP5 homolog"/>
    <property type="match status" value="1"/>
</dbReference>
<evidence type="ECO:0000313" key="2">
    <source>
        <dbReference type="EMBL" id="EDO29780.1"/>
    </source>
</evidence>
<dbReference type="SUPFAM" id="SSF50249">
    <property type="entry name" value="Nucleic acid-binding proteins"/>
    <property type="match status" value="2"/>
</dbReference>
<dbReference type="InterPro" id="IPR012340">
    <property type="entry name" value="NA-bd_OB-fold"/>
</dbReference>
<evidence type="ECO:0000313" key="3">
    <source>
        <dbReference type="Proteomes" id="UP000001593"/>
    </source>
</evidence>
<gene>
    <name evidence="2" type="ORF">NEMVEDRAFT_v1g143336</name>
</gene>
<dbReference type="PANTHER" id="PTHR23270">
    <property type="entry name" value="PROGRAMMED CELL DEATH PROTEIN 11 PRE-RRNA PROCESSING PROTEIN RRP5"/>
    <property type="match status" value="1"/>
</dbReference>
<dbReference type="AlphaFoldDB" id="A7T2N3"/>
<proteinExistence type="predicted"/>
<keyword evidence="3" id="KW-1185">Reference proteome</keyword>
<dbReference type="InterPro" id="IPR045209">
    <property type="entry name" value="Rrp5"/>
</dbReference>
<dbReference type="Proteomes" id="UP000001593">
    <property type="component" value="Unassembled WGS sequence"/>
</dbReference>
<dbReference type="SMART" id="SM00316">
    <property type="entry name" value="S1"/>
    <property type="match status" value="1"/>
</dbReference>
<dbReference type="InParanoid" id="A7T2N3"/>
<dbReference type="Gene3D" id="2.40.50.140">
    <property type="entry name" value="Nucleic acid-binding proteins"/>
    <property type="match status" value="2"/>
</dbReference>
<reference evidence="2 3" key="1">
    <citation type="journal article" date="2007" name="Science">
        <title>Sea anemone genome reveals ancestral eumetazoan gene repertoire and genomic organization.</title>
        <authorList>
            <person name="Putnam N.H."/>
            <person name="Srivastava M."/>
            <person name="Hellsten U."/>
            <person name="Dirks B."/>
            <person name="Chapman J."/>
            <person name="Salamov A."/>
            <person name="Terry A."/>
            <person name="Shapiro H."/>
            <person name="Lindquist E."/>
            <person name="Kapitonov V.V."/>
            <person name="Jurka J."/>
            <person name="Genikhovich G."/>
            <person name="Grigoriev I.V."/>
            <person name="Lucas S.M."/>
            <person name="Steele R.E."/>
            <person name="Finnerty J.R."/>
            <person name="Technau U."/>
            <person name="Martindale M.Q."/>
            <person name="Rokhsar D.S."/>
        </authorList>
    </citation>
    <scope>NUCLEOTIDE SEQUENCE [LARGE SCALE GENOMIC DNA]</scope>
    <source>
        <strain evidence="3">CH2 X CH6</strain>
    </source>
</reference>
<dbReference type="PhylomeDB" id="A7T2N3"/>
<organism evidence="2 3">
    <name type="scientific">Nematostella vectensis</name>
    <name type="common">Starlet sea anemone</name>
    <dbReference type="NCBI Taxonomy" id="45351"/>
    <lineage>
        <taxon>Eukaryota</taxon>
        <taxon>Metazoa</taxon>
        <taxon>Cnidaria</taxon>
        <taxon>Anthozoa</taxon>
        <taxon>Hexacorallia</taxon>
        <taxon>Actiniaria</taxon>
        <taxon>Edwardsiidae</taxon>
        <taxon>Nematostella</taxon>
    </lineage>
</organism>
<name>A7T2N3_NEMVE</name>
<dbReference type="EMBL" id="DS470288">
    <property type="protein sequence ID" value="EDO29780.1"/>
    <property type="molecule type" value="Genomic_DNA"/>
</dbReference>
<feature type="domain" description="S1 motif" evidence="1">
    <location>
        <begin position="102"/>
        <end position="135"/>
    </location>
</feature>
<accession>A7T2N3</accession>
<dbReference type="PROSITE" id="PS50126">
    <property type="entry name" value="S1"/>
    <property type="match status" value="2"/>
</dbReference>